<gene>
    <name evidence="2" type="ORF">BHC57_05710</name>
</gene>
<reference evidence="2 3" key="1">
    <citation type="journal article" date="2017" name="MBio">
        <title>Type VI secretion-mediated competition in the bee gut microbiome.</title>
        <authorList>
            <person name="Steele M.I."/>
            <person name="Kwong W.K."/>
            <person name="Powell J.E."/>
            <person name="Whiteley M."/>
            <person name="Moran N.A."/>
        </authorList>
    </citation>
    <scope>NUCLEOTIDE SEQUENCE [LARGE SCALE GENOMIC DNA]</scope>
    <source>
        <strain evidence="2 3">HK3</strain>
    </source>
</reference>
<dbReference type="AlphaFoldDB" id="A0A855FN28"/>
<dbReference type="EMBL" id="MEIU01000057">
    <property type="protein sequence ID" value="PIT59787.1"/>
    <property type="molecule type" value="Genomic_DNA"/>
</dbReference>
<accession>A0A855FN28</accession>
<sequence length="378" mass="43477">MNISTPAKQFNYDRAMLWGERLKILLNTDFISYGEISRILKNKGIFFNSIAKSDLVPLLSSCLLTPKEFIDLIERSFIRELGEKYSSCKFELASNGVEWKNEIRENFDDVVSGIKPEHGREFASEPSVKVDKSGDIVISYSLRVVDFSKDWIEQEIIYPSEIIINQSEDKNKLEIKEIKTSKDTGKINDKIIGALGRFYLSKNIIKNEKPISIVFDNFDNIQRIRFFLQLTNAKNDEFSFVGIDTFDIVRDQKAGKLPEEQRIKWMEGHVNSLQIKGTDLGKTFLLKEETYYQYYFLIKMITTYEFKFGANIGKCNIEFAFSGKSSRSDDFSNTTFDFSIKRISPSSEEGSKRKVKKTIVNKIQGIIDSALKNISLNS</sequence>
<proteinExistence type="predicted"/>
<dbReference type="RefSeq" id="WP_100100839.1">
    <property type="nucleotide sequence ID" value="NZ_MDUZ01000131.1"/>
</dbReference>
<comment type="caution">
    <text evidence="2">The sequence shown here is derived from an EMBL/GenBank/DDBJ whole genome shotgun (WGS) entry which is preliminary data.</text>
</comment>
<dbReference type="Pfam" id="PF26110">
    <property type="entry name" value="GAPS4b_N"/>
    <property type="match status" value="1"/>
</dbReference>
<evidence type="ECO:0000259" key="1">
    <source>
        <dbReference type="Pfam" id="PF26110"/>
    </source>
</evidence>
<evidence type="ECO:0000313" key="3">
    <source>
        <dbReference type="Proteomes" id="UP000230463"/>
    </source>
</evidence>
<dbReference type="InterPro" id="IPR058955">
    <property type="entry name" value="GAPS4b_N"/>
</dbReference>
<name>A0A855FN28_9NEIS</name>
<feature type="domain" description="GAPS4b N-terminal" evidence="1">
    <location>
        <begin position="20"/>
        <end position="80"/>
    </location>
</feature>
<protein>
    <recommendedName>
        <fullName evidence="1">GAPS4b N-terminal domain-containing protein</fullName>
    </recommendedName>
</protein>
<evidence type="ECO:0000313" key="2">
    <source>
        <dbReference type="EMBL" id="PIT59787.1"/>
    </source>
</evidence>
<dbReference type="Proteomes" id="UP000230463">
    <property type="component" value="Unassembled WGS sequence"/>
</dbReference>
<dbReference type="OrthoDB" id="2680312at2"/>
<organism evidence="2 3">
    <name type="scientific">Snodgrassella alvi</name>
    <dbReference type="NCBI Taxonomy" id="1196083"/>
    <lineage>
        <taxon>Bacteria</taxon>
        <taxon>Pseudomonadati</taxon>
        <taxon>Pseudomonadota</taxon>
        <taxon>Betaproteobacteria</taxon>
        <taxon>Neisseriales</taxon>
        <taxon>Neisseriaceae</taxon>
        <taxon>Snodgrassella</taxon>
    </lineage>
</organism>